<organism evidence="6 7">
    <name type="scientific">Ridgeia piscesae</name>
    <name type="common">Tubeworm</name>
    <dbReference type="NCBI Taxonomy" id="27915"/>
    <lineage>
        <taxon>Eukaryota</taxon>
        <taxon>Metazoa</taxon>
        <taxon>Spiralia</taxon>
        <taxon>Lophotrochozoa</taxon>
        <taxon>Annelida</taxon>
        <taxon>Polychaeta</taxon>
        <taxon>Sedentaria</taxon>
        <taxon>Canalipalpata</taxon>
        <taxon>Sabellida</taxon>
        <taxon>Siboglinidae</taxon>
        <taxon>Ridgeia</taxon>
    </lineage>
</organism>
<evidence type="ECO:0000313" key="7">
    <source>
        <dbReference type="Proteomes" id="UP001209878"/>
    </source>
</evidence>
<reference evidence="6" key="1">
    <citation type="journal article" date="2023" name="Mol. Biol. Evol.">
        <title>Third-Generation Sequencing Reveals the Adaptive Role of the Epigenome in Three Deep-Sea Polychaetes.</title>
        <authorList>
            <person name="Perez M."/>
            <person name="Aroh O."/>
            <person name="Sun Y."/>
            <person name="Lan Y."/>
            <person name="Juniper S.K."/>
            <person name="Young C.R."/>
            <person name="Angers B."/>
            <person name="Qian P.Y."/>
        </authorList>
    </citation>
    <scope>NUCLEOTIDE SEQUENCE</scope>
    <source>
        <strain evidence="6">R07B-5</strain>
    </source>
</reference>
<name>A0AAD9L450_RIDPI</name>
<proteinExistence type="predicted"/>
<keyword evidence="2" id="KW-0597">Phosphoprotein</keyword>
<sequence>MARKGNTAFIPKIAAICKECGCTCNSCFNSNSLDLHHEIEDLKSKLCRSNDHMEQMEQDVAQSRDYAHMEICRLQDDLGKLRDRYDRLFESHRKLQKLNHNLEDKLLNIVAKFNNDKQTLQQDIGTLNAQVVDAKFTICDLEEECERFRTDCNVAVKLLQCTPPAYVSHKLNTLPLDLQERVKAHLTPDEVICMEEASTPPPETKMIRVPMPTFPPTAMLYSVPRSIVPPEPKQTKVDTVPTTLIAQVLSKPETKQRPRRFYICNECKRGFMCMDRDTQTGNTNCDSYSMKSRLSNINGHSVNNTGMHQSRQNSVETQI</sequence>
<feature type="coiled-coil region" evidence="4">
    <location>
        <begin position="85"/>
        <end position="130"/>
    </location>
</feature>
<evidence type="ECO:0000256" key="5">
    <source>
        <dbReference type="SAM" id="MobiDB-lite"/>
    </source>
</evidence>
<dbReference type="PANTHER" id="PTHR28664">
    <property type="entry name" value="TIGHT JUNCTION-ASSOCIATED PROTEIN 1"/>
    <property type="match status" value="1"/>
</dbReference>
<evidence type="ECO:0000313" key="6">
    <source>
        <dbReference type="EMBL" id="KAK2182280.1"/>
    </source>
</evidence>
<comment type="caution">
    <text evidence="6">The sequence shown here is derived from an EMBL/GenBank/DDBJ whole genome shotgun (WGS) entry which is preliminary data.</text>
</comment>
<dbReference type="PANTHER" id="PTHR28664:SF4">
    <property type="entry name" value="TIGHT JUNCTION-ASSOCIATED PROTEIN 1"/>
    <property type="match status" value="1"/>
</dbReference>
<evidence type="ECO:0000256" key="2">
    <source>
        <dbReference type="ARBA" id="ARBA00022553"/>
    </source>
</evidence>
<dbReference type="Proteomes" id="UP001209878">
    <property type="component" value="Unassembled WGS sequence"/>
</dbReference>
<evidence type="ECO:0000256" key="3">
    <source>
        <dbReference type="ARBA" id="ARBA00023136"/>
    </source>
</evidence>
<keyword evidence="3" id="KW-0472">Membrane</keyword>
<evidence type="ECO:0000256" key="4">
    <source>
        <dbReference type="SAM" id="Coils"/>
    </source>
</evidence>
<comment type="subcellular location">
    <subcellularLocation>
        <location evidence="1">Membrane</location>
        <topology evidence="1">Peripheral membrane protein</topology>
    </subcellularLocation>
</comment>
<dbReference type="InterPro" id="IPR043441">
    <property type="entry name" value="Tjap1/BEGAIN"/>
</dbReference>
<dbReference type="AlphaFoldDB" id="A0AAD9L450"/>
<protein>
    <submittedName>
        <fullName evidence="6">Uncharacterized protein</fullName>
    </submittedName>
</protein>
<dbReference type="EMBL" id="JAODUO010000360">
    <property type="protein sequence ID" value="KAK2182280.1"/>
    <property type="molecule type" value="Genomic_DNA"/>
</dbReference>
<accession>A0AAD9L450</accession>
<evidence type="ECO:0000256" key="1">
    <source>
        <dbReference type="ARBA" id="ARBA00004170"/>
    </source>
</evidence>
<keyword evidence="4" id="KW-0175">Coiled coil</keyword>
<feature type="region of interest" description="Disordered" evidence="5">
    <location>
        <begin position="298"/>
        <end position="319"/>
    </location>
</feature>
<dbReference type="GO" id="GO:0016020">
    <property type="term" value="C:membrane"/>
    <property type="evidence" value="ECO:0007669"/>
    <property type="project" value="UniProtKB-SubCell"/>
</dbReference>
<keyword evidence="7" id="KW-1185">Reference proteome</keyword>
<gene>
    <name evidence="6" type="ORF">NP493_359g10020</name>
</gene>